<evidence type="ECO:0000313" key="2">
    <source>
        <dbReference type="EMBL" id="CED84141.1"/>
    </source>
</evidence>
<dbReference type="GO" id="GO:0003723">
    <property type="term" value="F:RNA binding"/>
    <property type="evidence" value="ECO:0007669"/>
    <property type="project" value="TreeGrafter"/>
</dbReference>
<feature type="region of interest" description="Disordered" evidence="1">
    <location>
        <begin position="817"/>
        <end position="839"/>
    </location>
</feature>
<feature type="region of interest" description="Disordered" evidence="1">
    <location>
        <begin position="206"/>
        <end position="226"/>
    </location>
</feature>
<organism evidence="2">
    <name type="scientific">Phaffia rhodozyma</name>
    <name type="common">Yeast</name>
    <name type="synonym">Xanthophyllomyces dendrorhous</name>
    <dbReference type="NCBI Taxonomy" id="264483"/>
    <lineage>
        <taxon>Eukaryota</taxon>
        <taxon>Fungi</taxon>
        <taxon>Dikarya</taxon>
        <taxon>Basidiomycota</taxon>
        <taxon>Agaricomycotina</taxon>
        <taxon>Tremellomycetes</taxon>
        <taxon>Cystofilobasidiales</taxon>
        <taxon>Mrakiaceae</taxon>
        <taxon>Phaffia</taxon>
    </lineage>
</organism>
<feature type="compositionally biased region" description="Acidic residues" evidence="1">
    <location>
        <begin position="214"/>
        <end position="226"/>
    </location>
</feature>
<accession>A0A0F7SRQ3</accession>
<dbReference type="EMBL" id="LN483157">
    <property type="protein sequence ID" value="CED84141.1"/>
    <property type="molecule type" value="Genomic_DNA"/>
</dbReference>
<evidence type="ECO:0000256" key="1">
    <source>
        <dbReference type="SAM" id="MobiDB-lite"/>
    </source>
</evidence>
<proteinExistence type="predicted"/>
<dbReference type="Gene3D" id="2.130.10.10">
    <property type="entry name" value="YVTN repeat-like/Quinoprotein amine dehydrogenase"/>
    <property type="match status" value="3"/>
</dbReference>
<dbReference type="InterPro" id="IPR015943">
    <property type="entry name" value="WD40/YVTN_repeat-like_dom_sf"/>
</dbReference>
<dbReference type="InterPro" id="IPR036322">
    <property type="entry name" value="WD40_repeat_dom_sf"/>
</dbReference>
<dbReference type="GO" id="GO:0034455">
    <property type="term" value="C:t-UTP complex"/>
    <property type="evidence" value="ECO:0007669"/>
    <property type="project" value="TreeGrafter"/>
</dbReference>
<protein>
    <submittedName>
        <fullName evidence="2">WD40 repeat protein</fullName>
    </submittedName>
</protein>
<dbReference type="GO" id="GO:0032040">
    <property type="term" value="C:small-subunit processome"/>
    <property type="evidence" value="ECO:0007669"/>
    <property type="project" value="TreeGrafter"/>
</dbReference>
<sequence length="906" mass="98456">MVALPLHRVRFVDYQPQSITQIAFPPLPLRVSHSSAHASSSSSKEPEVGLMAVGKGSGEVEIHKWVERKDGGQGWVILKRLVPPKSTKIDSLVFTLRRSFIASGRRIAGLGDVRLFSSGGSSDLVEWDLTNGSVMRLHSSQSGSIWSIAPNPSSTILAIGCEDGSLRLLSLENDEDLVHIKKFERTKSRLLSIAWGPSLPPLKKTASAAKVGSDEVEESSEDEDEAEWRDSWLVTGCSDSCLRKWDFNTGRVVERMIVEREKAAGWGNGKRGATASKGRSVVWCVGVLRDGTIASGDSLGIVRFWDAVTATQICSFKAHAADVLCLGISPEQTSVFTSGIDQTTIQFALVSSPQSQRGQWIQSTSKRMHTHDVLALAIYPPALPVNESYIPKSPDNLAPILVTGGVDTTLVFSACSNPGLDVKPESIGNPLLHYGSGVGSTVFGEAFSRRTGGLNGVGADGGGRVMFSRGARWIMVRREEAVGIWRINEKVEGEEESAWEKVLEMELKGQSELISAAVSEDGSWVVASDLEETKLFYIAASATNPRPHLIRSLTTSLESQCPSLPLASQGTSASALAFTPDSTKLILATSRRGDVIVLDLADLMPDADIVVAQGEDDPMDEPVERKEKKWKLGEVRVLRVFEQSKDLGTRVVVGSRKVKSADEESIMDGDELSPNASGALTNAGISIVSVAHDGQWFAVVDLSGRTRVYNLDTLQLHAHLPTFPGHPPAAIAFLPNPITPNTSVLCLALPSGNQLHVYDVEKRRFPSEFNIPSPAALRNMHDPVLGLSIDPNGTFADRKEGLVLMWGATWTCRVQLSNGQQKQPRKKAKRNQNGDEKEAIAIPDADQSAAEANKAQQRMYKLGEIYRPVIGLDYIGPSELVVVERPRLDLVKNLPPSYFKVGRYRS</sequence>
<dbReference type="AlphaFoldDB" id="A0A0F7SRQ3"/>
<dbReference type="InterPro" id="IPR001680">
    <property type="entry name" value="WD40_rpt"/>
</dbReference>
<reference evidence="2" key="1">
    <citation type="submission" date="2014-08" db="EMBL/GenBank/DDBJ databases">
        <authorList>
            <person name="Sharma Rahul"/>
            <person name="Thines Marco"/>
        </authorList>
    </citation>
    <scope>NUCLEOTIDE SEQUENCE</scope>
</reference>
<name>A0A0F7SRQ3_PHARH</name>
<dbReference type="Pfam" id="PF00400">
    <property type="entry name" value="WD40"/>
    <property type="match status" value="2"/>
</dbReference>
<dbReference type="InterPro" id="IPR046351">
    <property type="entry name" value="UTP4"/>
</dbReference>
<dbReference type="PANTHER" id="PTHR44163:SF1">
    <property type="entry name" value="U3 SMALL NUCLEOLAR RNA-ASSOCIATED PROTEIN 4 HOMOLOG"/>
    <property type="match status" value="1"/>
</dbReference>
<dbReference type="PANTHER" id="PTHR44163">
    <property type="entry name" value="U3 SMALL NUCLEOLAR RNA-ASSOCIATED PROTEIN 4 HOMOLOG"/>
    <property type="match status" value="1"/>
</dbReference>
<dbReference type="GO" id="GO:0000462">
    <property type="term" value="P:maturation of SSU-rRNA from tricistronic rRNA transcript (SSU-rRNA, 5.8S rRNA, LSU-rRNA)"/>
    <property type="evidence" value="ECO:0007669"/>
    <property type="project" value="InterPro"/>
</dbReference>
<dbReference type="GO" id="GO:0030686">
    <property type="term" value="C:90S preribosome"/>
    <property type="evidence" value="ECO:0007669"/>
    <property type="project" value="InterPro"/>
</dbReference>
<dbReference type="SMART" id="SM00320">
    <property type="entry name" value="WD40"/>
    <property type="match status" value="6"/>
</dbReference>
<dbReference type="SUPFAM" id="SSF50978">
    <property type="entry name" value="WD40 repeat-like"/>
    <property type="match status" value="1"/>
</dbReference>